<feature type="region of interest" description="Disordered" evidence="1">
    <location>
        <begin position="152"/>
        <end position="179"/>
    </location>
</feature>
<protein>
    <submittedName>
        <fullName evidence="2 3">Uncharacterized protein</fullName>
    </submittedName>
</protein>
<dbReference type="Proteomes" id="UP000008810">
    <property type="component" value="Chromosome 4"/>
</dbReference>
<name>A0A2K2CS04_BRADI</name>
<dbReference type="Gramene" id="PNT64809">
    <property type="protein sequence ID" value="PNT64809"/>
    <property type="gene ID" value="BRADI_4g33416v3"/>
</dbReference>
<evidence type="ECO:0000313" key="4">
    <source>
        <dbReference type="Proteomes" id="UP000008810"/>
    </source>
</evidence>
<proteinExistence type="predicted"/>
<dbReference type="EnsemblPlants" id="PNT64809">
    <property type="protein sequence ID" value="PNT64809"/>
    <property type="gene ID" value="BRADI_4g33416v3"/>
</dbReference>
<dbReference type="InParanoid" id="A0A2K2CS04"/>
<evidence type="ECO:0000313" key="3">
    <source>
        <dbReference type="EnsemblPlants" id="PNT64809"/>
    </source>
</evidence>
<feature type="region of interest" description="Disordered" evidence="1">
    <location>
        <begin position="22"/>
        <end position="73"/>
    </location>
</feature>
<evidence type="ECO:0000313" key="2">
    <source>
        <dbReference type="EMBL" id="PNT64809.1"/>
    </source>
</evidence>
<feature type="compositionally biased region" description="Polar residues" evidence="1">
    <location>
        <begin position="152"/>
        <end position="164"/>
    </location>
</feature>
<reference evidence="2" key="2">
    <citation type="submission" date="2017-06" db="EMBL/GenBank/DDBJ databases">
        <title>WGS assembly of Brachypodium distachyon.</title>
        <authorList>
            <consortium name="The International Brachypodium Initiative"/>
            <person name="Lucas S."/>
            <person name="Harmon-Smith M."/>
            <person name="Lail K."/>
            <person name="Tice H."/>
            <person name="Grimwood J."/>
            <person name="Bruce D."/>
            <person name="Barry K."/>
            <person name="Shu S."/>
            <person name="Lindquist E."/>
            <person name="Wang M."/>
            <person name="Pitluck S."/>
            <person name="Vogel J.P."/>
            <person name="Garvin D.F."/>
            <person name="Mockler T.C."/>
            <person name="Schmutz J."/>
            <person name="Rokhsar D."/>
            <person name="Bevan M.W."/>
        </authorList>
    </citation>
    <scope>NUCLEOTIDE SEQUENCE</scope>
    <source>
        <strain evidence="2">Bd21</strain>
    </source>
</reference>
<keyword evidence="4" id="KW-1185">Reference proteome</keyword>
<dbReference type="EMBL" id="CM000883">
    <property type="protein sequence ID" value="PNT64809.1"/>
    <property type="molecule type" value="Genomic_DNA"/>
</dbReference>
<dbReference type="AlphaFoldDB" id="A0A2K2CS04"/>
<evidence type="ECO:0000256" key="1">
    <source>
        <dbReference type="SAM" id="MobiDB-lite"/>
    </source>
</evidence>
<accession>A0A2K2CS04</accession>
<reference evidence="2 3" key="1">
    <citation type="journal article" date="2010" name="Nature">
        <title>Genome sequencing and analysis of the model grass Brachypodium distachyon.</title>
        <authorList>
            <consortium name="International Brachypodium Initiative"/>
        </authorList>
    </citation>
    <scope>NUCLEOTIDE SEQUENCE [LARGE SCALE GENOMIC DNA]</scope>
    <source>
        <strain evidence="2 3">Bd21</strain>
    </source>
</reference>
<organism evidence="2">
    <name type="scientific">Brachypodium distachyon</name>
    <name type="common">Purple false brome</name>
    <name type="synonym">Trachynia distachya</name>
    <dbReference type="NCBI Taxonomy" id="15368"/>
    <lineage>
        <taxon>Eukaryota</taxon>
        <taxon>Viridiplantae</taxon>
        <taxon>Streptophyta</taxon>
        <taxon>Embryophyta</taxon>
        <taxon>Tracheophyta</taxon>
        <taxon>Spermatophyta</taxon>
        <taxon>Magnoliopsida</taxon>
        <taxon>Liliopsida</taxon>
        <taxon>Poales</taxon>
        <taxon>Poaceae</taxon>
        <taxon>BOP clade</taxon>
        <taxon>Pooideae</taxon>
        <taxon>Stipodae</taxon>
        <taxon>Brachypodieae</taxon>
        <taxon>Brachypodium</taxon>
    </lineage>
</organism>
<reference evidence="3" key="3">
    <citation type="submission" date="2018-08" db="UniProtKB">
        <authorList>
            <consortium name="EnsemblPlants"/>
        </authorList>
    </citation>
    <scope>IDENTIFICATION</scope>
    <source>
        <strain evidence="3">cv. Bd21</strain>
    </source>
</reference>
<gene>
    <name evidence="2" type="ORF">BRADI_4g33416v3</name>
</gene>
<sequence>MDSLTFTRPRPAPLYRFQLVRAPVQSHPHPPRQNRLASLVASPRPEQAPWPGSDGGAPVGRPQRHSDSPLPDLLMPCTWTAAQTTQRERESVVGLLEEHGEGLEDGALDLTVVLTMAAENGARLVTTSSFPVMSEEELHDTLLAHVQQLAAGSTAFSRQSSGPDTTGEPLQVGASGGRP</sequence>